<dbReference type="Pfam" id="PF00067">
    <property type="entry name" value="p450"/>
    <property type="match status" value="1"/>
</dbReference>
<evidence type="ECO:0000256" key="3">
    <source>
        <dbReference type="ARBA" id="ARBA00022723"/>
    </source>
</evidence>
<dbReference type="Proteomes" id="UP001173801">
    <property type="component" value="Unassembled WGS sequence"/>
</dbReference>
<reference evidence="8" key="2">
    <citation type="journal article" date="2023" name="Microorganisms">
        <title>Isolation and Genomic Characteristics of Cat-Borne Campylobacter felis sp. nov. and Sheep-Borne Campylobacter ovis sp. nov.</title>
        <authorList>
            <person name="Wang H."/>
            <person name="Li Y."/>
            <person name="Gu Y."/>
            <person name="Zhou G."/>
            <person name="Chen X."/>
            <person name="Zhang X."/>
            <person name="Shao Z."/>
            <person name="Zhang J."/>
            <person name="Zhang M."/>
        </authorList>
    </citation>
    <scope>NUCLEOTIDE SEQUENCE</scope>
    <source>
        <strain evidence="8">PS10</strain>
    </source>
</reference>
<dbReference type="PANTHER" id="PTHR24291">
    <property type="entry name" value="CYTOCHROME P450 FAMILY 4"/>
    <property type="match status" value="1"/>
</dbReference>
<dbReference type="Gene3D" id="1.10.630.10">
    <property type="entry name" value="Cytochrome P450"/>
    <property type="match status" value="1"/>
</dbReference>
<keyword evidence="4 7" id="KW-0560">Oxidoreductase</keyword>
<dbReference type="InterPro" id="IPR002401">
    <property type="entry name" value="Cyt_P450_E_grp-I"/>
</dbReference>
<dbReference type="EMBL" id="JANURM010000028">
    <property type="protein sequence ID" value="MDL0089936.1"/>
    <property type="molecule type" value="Genomic_DNA"/>
</dbReference>
<protein>
    <submittedName>
        <fullName evidence="8">Cytochrome P450</fullName>
    </submittedName>
</protein>
<dbReference type="InterPro" id="IPR001128">
    <property type="entry name" value="Cyt_P450"/>
</dbReference>
<keyword evidence="3 7" id="KW-0479">Metal-binding</keyword>
<evidence type="ECO:0000256" key="6">
    <source>
        <dbReference type="ARBA" id="ARBA00023033"/>
    </source>
</evidence>
<evidence type="ECO:0000256" key="5">
    <source>
        <dbReference type="ARBA" id="ARBA00023004"/>
    </source>
</evidence>
<dbReference type="InterPro" id="IPR036396">
    <property type="entry name" value="Cyt_P450_sf"/>
</dbReference>
<evidence type="ECO:0000256" key="7">
    <source>
        <dbReference type="RuleBase" id="RU000461"/>
    </source>
</evidence>
<keyword evidence="9" id="KW-1185">Reference proteome</keyword>
<dbReference type="PROSITE" id="PS00086">
    <property type="entry name" value="CYTOCHROME_P450"/>
    <property type="match status" value="1"/>
</dbReference>
<keyword evidence="2 7" id="KW-0349">Heme</keyword>
<evidence type="ECO:0000256" key="1">
    <source>
        <dbReference type="ARBA" id="ARBA00010617"/>
    </source>
</evidence>
<evidence type="ECO:0000313" key="8">
    <source>
        <dbReference type="EMBL" id="MDL0089936.1"/>
    </source>
</evidence>
<keyword evidence="6 7" id="KW-0503">Monooxygenase</keyword>
<proteinExistence type="inferred from homology"/>
<comment type="similarity">
    <text evidence="1 7">Belongs to the cytochrome P450 family.</text>
</comment>
<dbReference type="PRINTS" id="PR00463">
    <property type="entry name" value="EP450I"/>
</dbReference>
<dbReference type="RefSeq" id="WP_284938709.1">
    <property type="nucleotide sequence ID" value="NZ_JANURM010000028.1"/>
</dbReference>
<evidence type="ECO:0000313" key="9">
    <source>
        <dbReference type="Proteomes" id="UP001173801"/>
    </source>
</evidence>
<name>A0ABT7HSP4_9BACT</name>
<sequence length="454" mass="52280">MGVCPFHPNPHKSKAGLITTFFLKRRSWLDGLYERSYKMKVGQVKMPGFDLLVVNDPKEVKKIMVDNVKEFPKSELLHELLKPLLGVSIFTTNGDVWKAQRELLRPSFELTRISKVFDLMSEAASDMMDRFRKIPSGEIVEVDEHMTFVTADVIFRTIMSQKLDEKKGKEILNAFTTFQEETVKTAIRKFFCVPEWLSKILGENKRIEAGKVIKSTLAEIIKPRYDAYENDTHQDILSSLLHTTHADTNERFSFDEILDQVSMLFLAGHETTASSLTWTLYCLSLDKNAQQKAHDEIISICKDGRFSIANIKDMKYLTNVFKEALRLYPPVGFFARQAKKEMKIRDKTLQKGQGVVVAPWLIHRHDEYWDAPHEFRPERHEKPILKEKYLPFGLGERICIGQGFAMQEAIIILANILREFSLDLQENFTPDVVGRLTVRSANGMMIKMTKRAGI</sequence>
<dbReference type="PRINTS" id="PR00385">
    <property type="entry name" value="P450"/>
</dbReference>
<comment type="caution">
    <text evidence="8">The sequence shown here is derived from an EMBL/GenBank/DDBJ whole genome shotgun (WGS) entry which is preliminary data.</text>
</comment>
<gene>
    <name evidence="8" type="ORF">NYG85_11270</name>
</gene>
<dbReference type="PANTHER" id="PTHR24291:SF50">
    <property type="entry name" value="BIFUNCTIONAL ALBAFLAVENONE MONOOXYGENASE_TERPENE SYNTHASE"/>
    <property type="match status" value="1"/>
</dbReference>
<keyword evidence="5 7" id="KW-0408">Iron</keyword>
<evidence type="ECO:0000256" key="2">
    <source>
        <dbReference type="ARBA" id="ARBA00022617"/>
    </source>
</evidence>
<dbReference type="InterPro" id="IPR050196">
    <property type="entry name" value="Cytochrome_P450_Monoox"/>
</dbReference>
<evidence type="ECO:0000256" key="4">
    <source>
        <dbReference type="ARBA" id="ARBA00023002"/>
    </source>
</evidence>
<organism evidence="8 9">
    <name type="scientific">Campylobacter gastrosuis</name>
    <dbReference type="NCBI Taxonomy" id="2974576"/>
    <lineage>
        <taxon>Bacteria</taxon>
        <taxon>Pseudomonadati</taxon>
        <taxon>Campylobacterota</taxon>
        <taxon>Epsilonproteobacteria</taxon>
        <taxon>Campylobacterales</taxon>
        <taxon>Campylobacteraceae</taxon>
        <taxon>Campylobacter</taxon>
    </lineage>
</organism>
<accession>A0ABT7HSP4</accession>
<dbReference type="SUPFAM" id="SSF48264">
    <property type="entry name" value="Cytochrome P450"/>
    <property type="match status" value="1"/>
</dbReference>
<dbReference type="InterPro" id="IPR017972">
    <property type="entry name" value="Cyt_P450_CS"/>
</dbReference>
<reference evidence="8" key="1">
    <citation type="submission" date="2022-08" db="EMBL/GenBank/DDBJ databases">
        <authorList>
            <person name="Wang H."/>
        </authorList>
    </citation>
    <scope>NUCLEOTIDE SEQUENCE</scope>
    <source>
        <strain evidence="8">PS10</strain>
    </source>
</reference>